<proteinExistence type="predicted"/>
<dbReference type="PANTHER" id="PTHR38480:SF1">
    <property type="entry name" value="SLR0254 PROTEIN"/>
    <property type="match status" value="1"/>
</dbReference>
<evidence type="ECO:0000313" key="8">
    <source>
        <dbReference type="Proteomes" id="UP000182347"/>
    </source>
</evidence>
<evidence type="ECO:0000259" key="6">
    <source>
        <dbReference type="Pfam" id="PF06271"/>
    </source>
</evidence>
<dbReference type="EMBL" id="FNHF01000003">
    <property type="protein sequence ID" value="SDM58576.1"/>
    <property type="molecule type" value="Genomic_DNA"/>
</dbReference>
<dbReference type="PANTHER" id="PTHR38480">
    <property type="entry name" value="SLR0254 PROTEIN"/>
    <property type="match status" value="1"/>
</dbReference>
<evidence type="ECO:0000256" key="4">
    <source>
        <dbReference type="ARBA" id="ARBA00023136"/>
    </source>
</evidence>
<evidence type="ECO:0000256" key="1">
    <source>
        <dbReference type="ARBA" id="ARBA00004141"/>
    </source>
</evidence>
<evidence type="ECO:0000256" key="3">
    <source>
        <dbReference type="ARBA" id="ARBA00022989"/>
    </source>
</evidence>
<protein>
    <submittedName>
        <fullName evidence="7">Uncharacterized membrane protein YckC, RDD family</fullName>
    </submittedName>
</protein>
<gene>
    <name evidence="7" type="ORF">SAMN05216244_2994</name>
</gene>
<feature type="domain" description="RDD" evidence="6">
    <location>
        <begin position="22"/>
        <end position="158"/>
    </location>
</feature>
<comment type="subcellular location">
    <subcellularLocation>
        <location evidence="1">Membrane</location>
        <topology evidence="1">Multi-pass membrane protein</topology>
    </subcellularLocation>
</comment>
<dbReference type="AlphaFoldDB" id="A0A1G9UF88"/>
<feature type="transmembrane region" description="Helical" evidence="5">
    <location>
        <begin position="68"/>
        <end position="88"/>
    </location>
</feature>
<evidence type="ECO:0000256" key="2">
    <source>
        <dbReference type="ARBA" id="ARBA00022692"/>
    </source>
</evidence>
<reference evidence="8" key="1">
    <citation type="submission" date="2016-10" db="EMBL/GenBank/DDBJ databases">
        <authorList>
            <person name="Varghese N."/>
            <person name="Submissions S."/>
        </authorList>
    </citation>
    <scope>NUCLEOTIDE SEQUENCE [LARGE SCALE GENOMIC DNA]</scope>
    <source>
        <strain evidence="8">CGMCC 1.6199</strain>
    </source>
</reference>
<dbReference type="STRING" id="482461.SAMN05216244_2994"/>
<dbReference type="GO" id="GO:0016020">
    <property type="term" value="C:membrane"/>
    <property type="evidence" value="ECO:0007669"/>
    <property type="project" value="UniProtKB-SubCell"/>
</dbReference>
<organism evidence="7 8">
    <name type="scientific">Sediminibacillus halophilus</name>
    <dbReference type="NCBI Taxonomy" id="482461"/>
    <lineage>
        <taxon>Bacteria</taxon>
        <taxon>Bacillati</taxon>
        <taxon>Bacillota</taxon>
        <taxon>Bacilli</taxon>
        <taxon>Bacillales</taxon>
        <taxon>Bacillaceae</taxon>
        <taxon>Sediminibacillus</taxon>
    </lineage>
</organism>
<keyword evidence="4 5" id="KW-0472">Membrane</keyword>
<dbReference type="Proteomes" id="UP000182347">
    <property type="component" value="Unassembled WGS sequence"/>
</dbReference>
<name>A0A1G9UF88_9BACI</name>
<sequence length="269" mass="30795">MINNQEQVNIKTPEYVSLQFTTAGLGSRAAALIIDQLILTVVNLLIILLVFLLDYAQIGNIASLTGSTLPLAIAIIFVFLLNWGYFFASEFFFGGKTIGKRLMGIRVVQDNGHSITWLSSLIRNLMRIVDMLPASYLLGMLLVFFHPQHKRLGDIVAGTIVVHESKGKNKKQAKSIEREIEGRGLSKNDLNLDEWTLRSLGKKEWDLLKTYVTRFHQLPIEERYQLTHQMTAALLPKIGIDKNKKDIRELENILLVLYLILRDEWEFEW</sequence>
<feature type="transmembrane region" description="Helical" evidence="5">
    <location>
        <begin position="37"/>
        <end position="56"/>
    </location>
</feature>
<accession>A0A1G9UF88</accession>
<dbReference type="Pfam" id="PF06271">
    <property type="entry name" value="RDD"/>
    <property type="match status" value="1"/>
</dbReference>
<keyword evidence="8" id="KW-1185">Reference proteome</keyword>
<dbReference type="InterPro" id="IPR010432">
    <property type="entry name" value="RDD"/>
</dbReference>
<evidence type="ECO:0000313" key="7">
    <source>
        <dbReference type="EMBL" id="SDM58576.1"/>
    </source>
</evidence>
<keyword evidence="3 5" id="KW-1133">Transmembrane helix</keyword>
<keyword evidence="2 5" id="KW-0812">Transmembrane</keyword>
<evidence type="ECO:0000256" key="5">
    <source>
        <dbReference type="SAM" id="Phobius"/>
    </source>
</evidence>